<protein>
    <submittedName>
        <fullName evidence="1">Uncharacterized protein</fullName>
    </submittedName>
</protein>
<sequence length="137" mass="15529">MKTPLVVAIDCDRLKPQDITWLFYDKSVTIIAVANSKKRLPKLTDSSCRIGWAVPAIRQMTDFFIIYEVGRLFERIKSKEEDPPDFALVSCDKALCAGFKYICEYNGANSRVFGDLRGLATYLSHHPHPHPLNKANV</sequence>
<dbReference type="EMBL" id="JABCJR010000003">
    <property type="protein sequence ID" value="NMR68744.1"/>
    <property type="molecule type" value="Genomic_DNA"/>
</dbReference>
<gene>
    <name evidence="1" type="ORF">HJ568_02005</name>
</gene>
<dbReference type="RefSeq" id="WP_102443124.1">
    <property type="nucleotide sequence ID" value="NZ_JABBXC010000008.1"/>
</dbReference>
<accession>A0ABX1U2P3</accession>
<evidence type="ECO:0000313" key="1">
    <source>
        <dbReference type="EMBL" id="NMR68744.1"/>
    </source>
</evidence>
<dbReference type="Proteomes" id="UP000590068">
    <property type="component" value="Unassembled WGS sequence"/>
</dbReference>
<keyword evidence="2" id="KW-1185">Reference proteome</keyword>
<name>A0ABX1U2P3_9VIBR</name>
<reference evidence="1 2" key="1">
    <citation type="submission" date="2020-04" db="EMBL/GenBank/DDBJ databases">
        <title>WGS-Seq of Vibrio isolated by the O'Toole Lab.</title>
        <authorList>
            <person name="Mckone K.P."/>
            <person name="Whitaker R."/>
            <person name="Sevigney J.L."/>
            <person name="Herring J.B."/>
            <person name="O'Toole G."/>
        </authorList>
    </citation>
    <scope>NUCLEOTIDE SEQUENCE [LARGE SCALE GENOMIC DNA]</scope>
    <source>
        <strain evidence="1 2">BS_02</strain>
    </source>
</reference>
<organism evidence="1 2">
    <name type="scientific">Vibrio breoganii</name>
    <dbReference type="NCBI Taxonomy" id="553239"/>
    <lineage>
        <taxon>Bacteria</taxon>
        <taxon>Pseudomonadati</taxon>
        <taxon>Pseudomonadota</taxon>
        <taxon>Gammaproteobacteria</taxon>
        <taxon>Vibrionales</taxon>
        <taxon>Vibrionaceae</taxon>
        <taxon>Vibrio</taxon>
    </lineage>
</organism>
<proteinExistence type="predicted"/>
<comment type="caution">
    <text evidence="1">The sequence shown here is derived from an EMBL/GenBank/DDBJ whole genome shotgun (WGS) entry which is preliminary data.</text>
</comment>
<evidence type="ECO:0000313" key="2">
    <source>
        <dbReference type="Proteomes" id="UP000590068"/>
    </source>
</evidence>